<feature type="compositionally biased region" description="Pro residues" evidence="1">
    <location>
        <begin position="45"/>
        <end position="54"/>
    </location>
</feature>
<dbReference type="GO" id="GO:0032259">
    <property type="term" value="P:methylation"/>
    <property type="evidence" value="ECO:0007669"/>
    <property type="project" value="UniProtKB-KW"/>
</dbReference>
<evidence type="ECO:0000313" key="2">
    <source>
        <dbReference type="EMBL" id="KAF0875954.1"/>
    </source>
</evidence>
<comment type="caution">
    <text evidence="2">The sequence shown here is derived from an EMBL/GenBank/DDBJ whole genome shotgun (WGS) entry which is preliminary data.</text>
</comment>
<feature type="non-terminal residue" evidence="2">
    <location>
        <position position="1"/>
    </location>
</feature>
<accession>A0A6G1AK43</accession>
<reference evidence="2 3" key="1">
    <citation type="submission" date="2019-11" db="EMBL/GenBank/DDBJ databases">
        <authorList>
            <person name="Yang C."/>
            <person name="Li F."/>
        </authorList>
    </citation>
    <scope>NUCLEOTIDE SEQUENCE [LARGE SCALE GENOMIC DNA]</scope>
    <source>
        <strain evidence="2">KB4526</strain>
        <tissue evidence="2">Muscle</tissue>
    </source>
</reference>
<feature type="compositionally biased region" description="Low complexity" evidence="1">
    <location>
        <begin position="17"/>
        <end position="28"/>
    </location>
</feature>
<dbReference type="AlphaFoldDB" id="A0A6G1AK43"/>
<protein>
    <submittedName>
        <fullName evidence="2">KDM4D demethylase</fullName>
    </submittedName>
</protein>
<keyword evidence="3" id="KW-1185">Reference proteome</keyword>
<evidence type="ECO:0000256" key="1">
    <source>
        <dbReference type="SAM" id="MobiDB-lite"/>
    </source>
</evidence>
<dbReference type="EMBL" id="VOAJ01005036">
    <property type="protein sequence ID" value="KAF0875954.1"/>
    <property type="molecule type" value="Genomic_DNA"/>
</dbReference>
<gene>
    <name evidence="2" type="primary">Kdm4d_0</name>
    <name evidence="2" type="ORF">FOF47_R16216</name>
</gene>
<sequence>VAASRRTGRCTPMCLASPCSMPTQSSSSDARSGLVPACTSQEPGPTRPPTPIPSAPGVHPSTGRCGPGRRPREQGALGPSIKARAKRRHSVGTTHTAQYPEAQPDPVDEPSVHSPAPLSPGLQQPAETSGYSCAPVP</sequence>
<feature type="region of interest" description="Disordered" evidence="1">
    <location>
        <begin position="1"/>
        <end position="137"/>
    </location>
</feature>
<dbReference type="Proteomes" id="UP000475037">
    <property type="component" value="Unassembled WGS sequence"/>
</dbReference>
<organism evidence="2 3">
    <name type="scientific">Crocuta crocuta</name>
    <name type="common">Spotted hyena</name>
    <dbReference type="NCBI Taxonomy" id="9678"/>
    <lineage>
        <taxon>Eukaryota</taxon>
        <taxon>Metazoa</taxon>
        <taxon>Chordata</taxon>
        <taxon>Craniata</taxon>
        <taxon>Vertebrata</taxon>
        <taxon>Euteleostomi</taxon>
        <taxon>Mammalia</taxon>
        <taxon>Eutheria</taxon>
        <taxon>Laurasiatheria</taxon>
        <taxon>Carnivora</taxon>
        <taxon>Feliformia</taxon>
        <taxon>Hyaenidae</taxon>
        <taxon>Crocuta</taxon>
    </lineage>
</organism>
<keyword evidence="2" id="KW-0489">Methyltransferase</keyword>
<feature type="compositionally biased region" description="Polar residues" evidence="1">
    <location>
        <begin position="121"/>
        <end position="131"/>
    </location>
</feature>
<evidence type="ECO:0000313" key="3">
    <source>
        <dbReference type="Proteomes" id="UP000475037"/>
    </source>
</evidence>
<keyword evidence="2" id="KW-0808">Transferase</keyword>
<proteinExistence type="predicted"/>
<name>A0A6G1AK43_CROCR</name>
<dbReference type="GO" id="GO:0008168">
    <property type="term" value="F:methyltransferase activity"/>
    <property type="evidence" value="ECO:0007669"/>
    <property type="project" value="UniProtKB-KW"/>
</dbReference>
<feature type="non-terminal residue" evidence="2">
    <location>
        <position position="137"/>
    </location>
</feature>